<evidence type="ECO:0008006" key="3">
    <source>
        <dbReference type="Google" id="ProtNLM"/>
    </source>
</evidence>
<dbReference type="InterPro" id="IPR016181">
    <property type="entry name" value="Acyl_CoA_acyltransferase"/>
</dbReference>
<dbReference type="OrthoDB" id="5493615at2"/>
<dbReference type="KEGG" id="mmas:MYMAC_003551"/>
<accession>A0A250JW79</accession>
<reference evidence="1 2" key="1">
    <citation type="submission" date="2017-06" db="EMBL/GenBank/DDBJ databases">
        <title>Sequencing and comparative analysis of myxobacterial genomes.</title>
        <authorList>
            <person name="Rupp O."/>
            <person name="Goesmann A."/>
            <person name="Sogaard-Andersen L."/>
        </authorList>
    </citation>
    <scope>NUCLEOTIDE SEQUENCE [LARGE SCALE GENOMIC DNA]</scope>
    <source>
        <strain evidence="1 2">DSM 14697</strain>
    </source>
</reference>
<keyword evidence="2" id="KW-1185">Reference proteome</keyword>
<gene>
    <name evidence="1" type="ORF">MYMAC_003551</name>
</gene>
<evidence type="ECO:0000313" key="1">
    <source>
        <dbReference type="EMBL" id="ATB47928.1"/>
    </source>
</evidence>
<dbReference type="Gene3D" id="3.40.630.30">
    <property type="match status" value="1"/>
</dbReference>
<dbReference type="RefSeq" id="WP_095958949.1">
    <property type="nucleotide sequence ID" value="NZ_CP022203.1"/>
</dbReference>
<dbReference type="InterPro" id="IPR007434">
    <property type="entry name" value="FemAB-like"/>
</dbReference>
<protein>
    <recommendedName>
        <fullName evidence="3">BioF2-like acetyltransferase domain-containing protein</fullName>
    </recommendedName>
</protein>
<dbReference type="PANTHER" id="PTHR47017">
    <property type="entry name" value="ACYL-COA"/>
    <property type="match status" value="1"/>
</dbReference>
<proteinExistence type="predicted"/>
<dbReference type="Pfam" id="PF04339">
    <property type="entry name" value="FemAB_like"/>
    <property type="match status" value="1"/>
</dbReference>
<dbReference type="PANTHER" id="PTHR47017:SF1">
    <property type="entry name" value="ACYL-COA"/>
    <property type="match status" value="1"/>
</dbReference>
<dbReference type="AlphaFoldDB" id="A0A250JW79"/>
<name>A0A250JW79_9BACT</name>
<dbReference type="EMBL" id="CP022203">
    <property type="protein sequence ID" value="ATB47928.1"/>
    <property type="molecule type" value="Genomic_DNA"/>
</dbReference>
<dbReference type="SUPFAM" id="SSF55729">
    <property type="entry name" value="Acyl-CoA N-acyltransferases (Nat)"/>
    <property type="match status" value="1"/>
</dbReference>
<organism evidence="1 2">
    <name type="scientific">Corallococcus macrosporus DSM 14697</name>
    <dbReference type="NCBI Taxonomy" id="1189310"/>
    <lineage>
        <taxon>Bacteria</taxon>
        <taxon>Pseudomonadati</taxon>
        <taxon>Myxococcota</taxon>
        <taxon>Myxococcia</taxon>
        <taxon>Myxococcales</taxon>
        <taxon>Cystobacterineae</taxon>
        <taxon>Myxococcaceae</taxon>
        <taxon>Corallococcus</taxon>
    </lineage>
</organism>
<sequence length="412" mass="46572">MTLTLKFHDSVSHLSDAELDVLTSESSVFFGRRWFRMLDAVDLSAMARGALSLRYAIAYQQGTPIALCPCFITRSKTIYTPYSLEHFLFTSWRKGFANGPAWSRVAIAAADLYRNVAWRAGAGFEGGVFVTSPLSMRSSIHCAAPSAELATQARELILQGLRELATEERLPLYFYGVPQDDTTLRETLNAAAFQEVFIYDDNVIDVPGDTFDAYLGQFKSDVRRVIKKEMAHARDAGVRFERITEMGAMAEQLERFYEVTYSKYGNEHLRHPSAFWTALDQHVSPEAEAVVAYQHDAPIGFSLLLQKHEELWFYRVGRAEAGASETPLYFNLAFYEPLRRAYALGAKKLWLGASGYETKRRRGARRHGLYSYLWIPGRWSRTVLQPYVSAYSRVAMAMAAGGTQNARIRKTP</sequence>
<dbReference type="Proteomes" id="UP000217343">
    <property type="component" value="Chromosome"/>
</dbReference>
<evidence type="ECO:0000313" key="2">
    <source>
        <dbReference type="Proteomes" id="UP000217343"/>
    </source>
</evidence>